<keyword evidence="7" id="KW-0833">Ubl conjugation pathway</keyword>
<evidence type="ECO:0000313" key="13">
    <source>
        <dbReference type="Ensembl" id="ENSACUP00000010435.1"/>
    </source>
</evidence>
<feature type="domain" description="C3H1-type" evidence="12">
    <location>
        <begin position="265"/>
        <end position="294"/>
    </location>
</feature>
<dbReference type="GO" id="GO:0061630">
    <property type="term" value="F:ubiquitin protein ligase activity"/>
    <property type="evidence" value="ECO:0007669"/>
    <property type="project" value="UniProtKB-EC"/>
</dbReference>
<keyword evidence="4 9" id="KW-0479">Metal-binding</keyword>
<dbReference type="InterPro" id="IPR001841">
    <property type="entry name" value="Znf_RING"/>
</dbReference>
<reference evidence="13" key="2">
    <citation type="submission" date="2025-09" db="UniProtKB">
        <authorList>
            <consortium name="Ensembl"/>
        </authorList>
    </citation>
    <scope>IDENTIFICATION</scope>
</reference>
<dbReference type="InterPro" id="IPR045072">
    <property type="entry name" value="MKRN-like"/>
</dbReference>
<evidence type="ECO:0000256" key="2">
    <source>
        <dbReference type="ARBA" id="ARBA00012483"/>
    </source>
</evidence>
<dbReference type="EC" id="2.3.2.27" evidence="2"/>
<dbReference type="InterPro" id="IPR041367">
    <property type="entry name" value="Znf-CCCH_4"/>
</dbReference>
<keyword evidence="3" id="KW-0808">Transferase</keyword>
<dbReference type="OMA" id="CSHEMLL"/>
<feature type="zinc finger region" description="C3H1-type" evidence="9">
    <location>
        <begin position="265"/>
        <end position="294"/>
    </location>
</feature>
<dbReference type="PROSITE" id="PS00518">
    <property type="entry name" value="ZF_RING_1"/>
    <property type="match status" value="1"/>
</dbReference>
<dbReference type="InterPro" id="IPR013083">
    <property type="entry name" value="Znf_RING/FYVE/PHD"/>
</dbReference>
<dbReference type="SUPFAM" id="SSF57850">
    <property type="entry name" value="RING/U-box"/>
    <property type="match status" value="1"/>
</dbReference>
<dbReference type="InterPro" id="IPR017907">
    <property type="entry name" value="Znf_RING_CS"/>
</dbReference>
<feature type="region of interest" description="Disordered" evidence="10">
    <location>
        <begin position="88"/>
        <end position="107"/>
    </location>
</feature>
<evidence type="ECO:0000256" key="3">
    <source>
        <dbReference type="ARBA" id="ARBA00022679"/>
    </source>
</evidence>
<dbReference type="InterPro" id="IPR018957">
    <property type="entry name" value="Znf_C3HC4_RING-type"/>
</dbReference>
<dbReference type="PANTHER" id="PTHR11224:SF39">
    <property type="entry name" value="RING-TYPE E3 UBIQUITIN TRANSFERASE"/>
    <property type="match status" value="1"/>
</dbReference>
<feature type="domain" description="C3H1-type" evidence="12">
    <location>
        <begin position="27"/>
        <end position="41"/>
    </location>
</feature>
<dbReference type="AlphaFoldDB" id="A0A663MDP5"/>
<evidence type="ECO:0000256" key="7">
    <source>
        <dbReference type="ARBA" id="ARBA00022786"/>
    </source>
</evidence>
<dbReference type="PROSITE" id="PS50103">
    <property type="entry name" value="ZF_C3H1"/>
    <property type="match status" value="3"/>
</dbReference>
<evidence type="ECO:0000313" key="14">
    <source>
        <dbReference type="Proteomes" id="UP000472269"/>
    </source>
</evidence>
<evidence type="ECO:0000259" key="11">
    <source>
        <dbReference type="PROSITE" id="PS50089"/>
    </source>
</evidence>
<name>A0A663MDP5_ATHCN</name>
<dbReference type="Proteomes" id="UP000472269">
    <property type="component" value="Unplaced"/>
</dbReference>
<comment type="catalytic activity">
    <reaction evidence="1">
        <text>S-ubiquitinyl-[E2 ubiquitin-conjugating enzyme]-L-cysteine + [acceptor protein]-L-lysine = [E2 ubiquitin-conjugating enzyme]-L-cysteine + N(6)-ubiquitinyl-[acceptor protein]-L-lysine.</text>
        <dbReference type="EC" id="2.3.2.27"/>
    </reaction>
</comment>
<dbReference type="SMART" id="SM00184">
    <property type="entry name" value="RING"/>
    <property type="match status" value="1"/>
</dbReference>
<dbReference type="FunFam" id="3.30.40.10:FF:000117">
    <property type="entry name" value="Probable E3 ubiquitin-protein ligase makorin-1"/>
    <property type="match status" value="1"/>
</dbReference>
<keyword evidence="5" id="KW-0677">Repeat</keyword>
<feature type="domain" description="RING-type" evidence="11">
    <location>
        <begin position="182"/>
        <end position="236"/>
    </location>
</feature>
<evidence type="ECO:0000256" key="6">
    <source>
        <dbReference type="ARBA" id="ARBA00022771"/>
    </source>
</evidence>
<dbReference type="Pfam" id="PF00097">
    <property type="entry name" value="zf-C3HC4"/>
    <property type="match status" value="1"/>
</dbReference>
<evidence type="ECO:0000256" key="9">
    <source>
        <dbReference type="PROSITE-ProRule" id="PRU00723"/>
    </source>
</evidence>
<dbReference type="Pfam" id="PF18044">
    <property type="entry name" value="zf-CCCH_4"/>
    <property type="match status" value="1"/>
</dbReference>
<feature type="domain" description="C3H1-type" evidence="12">
    <location>
        <begin position="1"/>
        <end position="23"/>
    </location>
</feature>
<evidence type="ECO:0000256" key="10">
    <source>
        <dbReference type="SAM" id="MobiDB-lite"/>
    </source>
</evidence>
<dbReference type="Gene3D" id="3.30.40.10">
    <property type="entry name" value="Zinc/RING finger domain, C3HC4 (zinc finger)"/>
    <property type="match status" value="1"/>
</dbReference>
<evidence type="ECO:0000256" key="1">
    <source>
        <dbReference type="ARBA" id="ARBA00000900"/>
    </source>
</evidence>
<dbReference type="CDD" id="cd16732">
    <property type="entry name" value="RING-HC_MKRN4"/>
    <property type="match status" value="1"/>
</dbReference>
<evidence type="ECO:0000256" key="8">
    <source>
        <dbReference type="ARBA" id="ARBA00022833"/>
    </source>
</evidence>
<evidence type="ECO:0000256" key="5">
    <source>
        <dbReference type="ARBA" id="ARBA00022737"/>
    </source>
</evidence>
<proteinExistence type="predicted"/>
<accession>A0A663MDP5</accession>
<keyword evidence="6 9" id="KW-0863">Zinc-finger</keyword>
<feature type="zinc finger region" description="C3H1-type" evidence="9">
    <location>
        <begin position="1"/>
        <end position="23"/>
    </location>
</feature>
<dbReference type="Ensembl" id="ENSACUT00000011133.1">
    <property type="protein sequence ID" value="ENSACUP00000010435.1"/>
    <property type="gene ID" value="ENSACUG00000007057.1"/>
</dbReference>
<dbReference type="Gene3D" id="4.10.1000.10">
    <property type="entry name" value="Zinc finger, CCCH-type"/>
    <property type="match status" value="1"/>
</dbReference>
<organism evidence="13 14">
    <name type="scientific">Athene cunicularia</name>
    <name type="common">Burrowing owl</name>
    <name type="synonym">Speotyto cunicularia</name>
    <dbReference type="NCBI Taxonomy" id="194338"/>
    <lineage>
        <taxon>Eukaryota</taxon>
        <taxon>Metazoa</taxon>
        <taxon>Chordata</taxon>
        <taxon>Craniata</taxon>
        <taxon>Vertebrata</taxon>
        <taxon>Euteleostomi</taxon>
        <taxon>Archelosauria</taxon>
        <taxon>Archosauria</taxon>
        <taxon>Dinosauria</taxon>
        <taxon>Saurischia</taxon>
        <taxon>Theropoda</taxon>
        <taxon>Coelurosauria</taxon>
        <taxon>Aves</taxon>
        <taxon>Neognathae</taxon>
        <taxon>Neoaves</taxon>
        <taxon>Telluraves</taxon>
        <taxon>Strigiformes</taxon>
        <taxon>Strigidae</taxon>
        <taxon>Athene</taxon>
    </lineage>
</organism>
<dbReference type="InterPro" id="IPR000571">
    <property type="entry name" value="Znf_CCCH"/>
</dbReference>
<evidence type="ECO:0000256" key="4">
    <source>
        <dbReference type="ARBA" id="ARBA00022723"/>
    </source>
</evidence>
<dbReference type="PROSITE" id="PS50089">
    <property type="entry name" value="ZF_RING_2"/>
    <property type="match status" value="1"/>
</dbReference>
<sequence length="378" mass="41659">LSTNFARGFCRWGQNCRFLHDRKSAHICRFFQRGFCSYGERRWGSPPGRALAAVAQGWGGAQRSSAHPVPNMTHMAFKFASLAVEEDEKDKDNIPAPDNVPGGAAQRTGMRENPALAFAPDPNPPPSTSGLWKALLAAFLGWGPELLSLCPPLSSQPASLMVGQDELFPSKMLKARSENVVCGICMDRVYEKRAPNERYFGILPNCSHAYCVGCIRKWRRSRDFQSTVIKACPECRVTSSYYIPNKYWISDVDEKKQLIENFRARTGKIRCKFFVQNQGHCPFNSECLYLHELPPNQLPQRAQQLPSMTVVRGPSAVFLLSPPGGQRGERSVGDCWGGAAGGVGLEGSEGLPVPWPGGDSVTLLLPRAEGNHGPLARR</sequence>
<evidence type="ECO:0000259" key="12">
    <source>
        <dbReference type="PROSITE" id="PS50103"/>
    </source>
</evidence>
<keyword evidence="8 9" id="KW-0862">Zinc</keyword>
<dbReference type="GO" id="GO:0008270">
    <property type="term" value="F:zinc ion binding"/>
    <property type="evidence" value="ECO:0007669"/>
    <property type="project" value="UniProtKB-KW"/>
</dbReference>
<feature type="zinc finger region" description="C3H1-type" evidence="9">
    <location>
        <begin position="27"/>
        <end position="41"/>
    </location>
</feature>
<protein>
    <recommendedName>
        <fullName evidence="2">RING-type E3 ubiquitin transferase</fullName>
        <ecNumber evidence="2">2.3.2.27</ecNumber>
    </recommendedName>
</protein>
<dbReference type="SMART" id="SM00356">
    <property type="entry name" value="ZnF_C3H1"/>
    <property type="match status" value="3"/>
</dbReference>
<dbReference type="GO" id="GO:0000209">
    <property type="term" value="P:protein polyubiquitination"/>
    <property type="evidence" value="ECO:0007669"/>
    <property type="project" value="InterPro"/>
</dbReference>
<keyword evidence="14" id="KW-1185">Reference proteome</keyword>
<reference evidence="13" key="1">
    <citation type="submission" date="2025-08" db="UniProtKB">
        <authorList>
            <consortium name="Ensembl"/>
        </authorList>
    </citation>
    <scope>IDENTIFICATION</scope>
</reference>
<dbReference type="PANTHER" id="PTHR11224">
    <property type="entry name" value="MAKORIN-RELATED"/>
    <property type="match status" value="1"/>
</dbReference>